<sequence>MFCSRESGMVNVVEIVAGGLLTAHATLVLHNANEAETRKKLIDKIVEDVLEWDDTDISYEERVSEDGSTTYADYIIRTADMSLLIEAKRIGRSFDVVPTQKRVKLTGRIMEGDTGAAIVQARDYCRKKSIPFAVVTNGAQWIIFPAVRTDAVSFSDSYAIVFDSLSRILGEELEHFVDLLSRTAVVEGNLAIELIGRTTDQFEARRLNKFFKGSTVKRHNPIYPLIENEVISAFSDSIVGAESSLLEKCYVKNADRQKFDNRIRMHLQHREPLFSTQPKKPMRKKEASSLVDSIVSASASRRPLAILILGTVGTGKTTFLQYTRKVASAAYFEKNQASPYPHWVDIDFRNFSASENPLELIYAHLFTYLNSDPYFRDFQRAIRPAYRDEIEALKSGPMFLIAQDQTEFDKKITELILIDYNAKQPYVDKMIAHGAKHAPIFLVIDNVDQFEDDSTQSRIFSDAMAIAGRLSLNLIISMRESTYVEHRGSSTFDAFDFDPLHIEPPEIPAVLSRRFFMTGQMLSGKSGSFTTRGGVNFKVEDLSVFIDIVKASVLGTEIGERIDVLANHDVRLALRMTREFLARGYTDPAKALQSHKNKNTYVLPKQEAFRSILLGNQSVYSEEFSVIGNPFDSRLGKSNGGLLRMFILSALVKQNNAEGASIDGPDIRANIRSIGFSEEDTLKVLSDLTELRFIHTKSHGKADLNSGYYASRLGGHVVRALIADLTFIENILMDTFISDKEVWDRLRDLTQQIRDEREIVVRMQARVERAKLFYRLMADQYLPLLDEARKRGLDPVWLGNPLEDMRAAFEADCAKALHSAQRLYGKQ</sequence>
<protein>
    <recommendedName>
        <fullName evidence="1">KAP NTPase domain-containing protein</fullName>
    </recommendedName>
</protein>
<dbReference type="Proteomes" id="UP000268056">
    <property type="component" value="Unassembled WGS sequence"/>
</dbReference>
<dbReference type="InterPro" id="IPR011646">
    <property type="entry name" value="KAP_P-loop"/>
</dbReference>
<dbReference type="Pfam" id="PF07693">
    <property type="entry name" value="KAP_NTPase"/>
    <property type="match status" value="1"/>
</dbReference>
<dbReference type="AlphaFoldDB" id="A0A3M3ZG91"/>
<evidence type="ECO:0000259" key="1">
    <source>
        <dbReference type="Pfam" id="PF07693"/>
    </source>
</evidence>
<comment type="caution">
    <text evidence="2">The sequence shown here is derived from an EMBL/GenBank/DDBJ whole genome shotgun (WGS) entry which is preliminary data.</text>
</comment>
<dbReference type="SUPFAM" id="SSF52540">
    <property type="entry name" value="P-loop containing nucleoside triphosphate hydrolases"/>
    <property type="match status" value="1"/>
</dbReference>
<dbReference type="EMBL" id="RBQC01000016">
    <property type="protein sequence ID" value="RMO93055.1"/>
    <property type="molecule type" value="Genomic_DNA"/>
</dbReference>
<proteinExistence type="predicted"/>
<evidence type="ECO:0000313" key="3">
    <source>
        <dbReference type="Proteomes" id="UP000268056"/>
    </source>
</evidence>
<dbReference type="Gene3D" id="3.40.50.300">
    <property type="entry name" value="P-loop containing nucleotide triphosphate hydrolases"/>
    <property type="match status" value="1"/>
</dbReference>
<evidence type="ECO:0000313" key="2">
    <source>
        <dbReference type="EMBL" id="RMO93055.1"/>
    </source>
</evidence>
<accession>A0A3M3ZG91</accession>
<dbReference type="InterPro" id="IPR027417">
    <property type="entry name" value="P-loop_NTPase"/>
</dbReference>
<reference evidence="2 3" key="1">
    <citation type="submission" date="2018-08" db="EMBL/GenBank/DDBJ databases">
        <title>Recombination of ecologically and evolutionarily significant loci maintains genetic cohesion in the Pseudomonas syringae species complex.</title>
        <authorList>
            <person name="Dillon M."/>
            <person name="Thakur S."/>
            <person name="Almeida R.N.D."/>
            <person name="Weir B.S."/>
            <person name="Guttman D.S."/>
        </authorList>
    </citation>
    <scope>NUCLEOTIDE SEQUENCE [LARGE SCALE GENOMIC DNA]</scope>
    <source>
        <strain evidence="2 3">ICMP 4092</strain>
    </source>
</reference>
<name>A0A3M3ZG91_9PSED</name>
<organism evidence="2 3">
    <name type="scientific">Pseudomonas syringae pv. tagetis</name>
    <dbReference type="NCBI Taxonomy" id="129140"/>
    <lineage>
        <taxon>Bacteria</taxon>
        <taxon>Pseudomonadati</taxon>
        <taxon>Pseudomonadota</taxon>
        <taxon>Gammaproteobacteria</taxon>
        <taxon>Pseudomonadales</taxon>
        <taxon>Pseudomonadaceae</taxon>
        <taxon>Pseudomonas</taxon>
    </lineage>
</organism>
<gene>
    <name evidence="2" type="ORF">ALQ32_04028</name>
</gene>
<feature type="domain" description="KAP NTPase" evidence="1">
    <location>
        <begin position="283"/>
        <end position="455"/>
    </location>
</feature>